<dbReference type="EMBL" id="UINC01183206">
    <property type="protein sequence ID" value="SVD93838.1"/>
    <property type="molecule type" value="Genomic_DNA"/>
</dbReference>
<protein>
    <recommendedName>
        <fullName evidence="1">Gamma-glutamylcyclotransferase AIG2-like domain-containing protein</fullName>
    </recommendedName>
</protein>
<evidence type="ECO:0000259" key="1">
    <source>
        <dbReference type="Pfam" id="PF06094"/>
    </source>
</evidence>
<dbReference type="Gene3D" id="3.10.490.10">
    <property type="entry name" value="Gamma-glutamyl cyclotransferase-like"/>
    <property type="match status" value="1"/>
</dbReference>
<dbReference type="InterPro" id="IPR009288">
    <property type="entry name" value="AIG2-like_dom"/>
</dbReference>
<dbReference type="CDD" id="cd06661">
    <property type="entry name" value="GGCT_like"/>
    <property type="match status" value="1"/>
</dbReference>
<dbReference type="InterPro" id="IPR013024">
    <property type="entry name" value="GGCT-like"/>
</dbReference>
<feature type="domain" description="Gamma-glutamylcyclotransferase AIG2-like" evidence="1">
    <location>
        <begin position="4"/>
        <end position="110"/>
    </location>
</feature>
<dbReference type="Pfam" id="PF06094">
    <property type="entry name" value="GGACT"/>
    <property type="match status" value="1"/>
</dbReference>
<organism evidence="2">
    <name type="scientific">marine metagenome</name>
    <dbReference type="NCBI Taxonomy" id="408172"/>
    <lineage>
        <taxon>unclassified sequences</taxon>
        <taxon>metagenomes</taxon>
        <taxon>ecological metagenomes</taxon>
    </lineage>
</organism>
<accession>A0A382ZGL0</accession>
<sequence length="115" mass="13560">MEWLFSYGTLQQKNVQLKNFGRILDGFKDVLQKYILKEIEITDESVLKISNERFHPILFFTNNEKDEVHGTVFKITSSELLKADDYEVDDYERIEATLKSGIKSWIYVGKKFSEK</sequence>
<evidence type="ECO:0000313" key="2">
    <source>
        <dbReference type="EMBL" id="SVD93838.1"/>
    </source>
</evidence>
<dbReference type="InterPro" id="IPR036568">
    <property type="entry name" value="GGCT-like_sf"/>
</dbReference>
<reference evidence="2" key="1">
    <citation type="submission" date="2018-05" db="EMBL/GenBank/DDBJ databases">
        <authorList>
            <person name="Lanie J.A."/>
            <person name="Ng W.-L."/>
            <person name="Kazmierczak K.M."/>
            <person name="Andrzejewski T.M."/>
            <person name="Davidsen T.M."/>
            <person name="Wayne K.J."/>
            <person name="Tettelin H."/>
            <person name="Glass J.I."/>
            <person name="Rusch D."/>
            <person name="Podicherti R."/>
            <person name="Tsui H.-C.T."/>
            <person name="Winkler M.E."/>
        </authorList>
    </citation>
    <scope>NUCLEOTIDE SEQUENCE</scope>
</reference>
<dbReference type="SUPFAM" id="SSF110857">
    <property type="entry name" value="Gamma-glutamyl cyclotransferase-like"/>
    <property type="match status" value="1"/>
</dbReference>
<name>A0A382ZGL0_9ZZZZ</name>
<dbReference type="AlphaFoldDB" id="A0A382ZGL0"/>
<gene>
    <name evidence="2" type="ORF">METZ01_LOCUS446692</name>
</gene>
<proteinExistence type="predicted"/>